<feature type="active site" description="Proton acceptor" evidence="16">
    <location>
        <position position="187"/>
    </location>
</feature>
<feature type="compositionally biased region" description="Polar residues" evidence="17">
    <location>
        <begin position="595"/>
        <end position="604"/>
    </location>
</feature>
<feature type="compositionally biased region" description="Basic and acidic residues" evidence="17">
    <location>
        <begin position="370"/>
        <end position="383"/>
    </location>
</feature>
<dbReference type="Gene3D" id="3.40.50.1220">
    <property type="entry name" value="TPP-binding domain"/>
    <property type="match status" value="1"/>
</dbReference>
<comment type="cofactor">
    <cofactor evidence="1">
        <name>Zn(2+)</name>
        <dbReference type="ChEBI" id="CHEBI:29105"/>
    </cofactor>
</comment>
<dbReference type="EC" id="2.3.1.286" evidence="4"/>
<feature type="region of interest" description="Disordered" evidence="17">
    <location>
        <begin position="541"/>
        <end position="606"/>
    </location>
</feature>
<keyword evidence="9" id="KW-0539">Nucleus</keyword>
<comment type="subcellular location">
    <subcellularLocation>
        <location evidence="2">Nucleus</location>
    </subcellularLocation>
</comment>
<evidence type="ECO:0000256" key="11">
    <source>
        <dbReference type="ARBA" id="ARBA00041829"/>
    </source>
</evidence>
<dbReference type="InterPro" id="IPR026591">
    <property type="entry name" value="Sirtuin_cat_small_dom_sf"/>
</dbReference>
<feature type="non-terminal residue" evidence="20">
    <location>
        <position position="916"/>
    </location>
</feature>
<feature type="domain" description="Deacetylase sirtuin-type" evidence="18">
    <location>
        <begin position="57"/>
        <end position="337"/>
    </location>
</feature>
<dbReference type="GO" id="GO:0051239">
    <property type="term" value="P:regulation of multicellular organismal process"/>
    <property type="evidence" value="ECO:0007669"/>
    <property type="project" value="UniProtKB-ARBA"/>
</dbReference>
<evidence type="ECO:0000256" key="6">
    <source>
        <dbReference type="ARBA" id="ARBA00022723"/>
    </source>
</evidence>
<feature type="compositionally biased region" description="Polar residues" evidence="17">
    <location>
        <begin position="552"/>
        <end position="588"/>
    </location>
</feature>
<feature type="region of interest" description="Disordered" evidence="17">
    <location>
        <begin position="361"/>
        <end position="383"/>
    </location>
</feature>
<reference evidence="20" key="1">
    <citation type="submission" date="2020-07" db="EMBL/GenBank/DDBJ databases">
        <title>Clarias magur genome sequencing, assembly and annotation.</title>
        <authorList>
            <person name="Kushwaha B."/>
            <person name="Kumar R."/>
            <person name="Das P."/>
            <person name="Joshi C.G."/>
            <person name="Kumar D."/>
            <person name="Nagpure N.S."/>
            <person name="Pandey M."/>
            <person name="Agarwal S."/>
            <person name="Srivastava S."/>
            <person name="Singh M."/>
            <person name="Sahoo L."/>
            <person name="Jayasankar P."/>
            <person name="Meher P.K."/>
            <person name="Koringa P.G."/>
            <person name="Iquebal M.A."/>
            <person name="Das S.P."/>
            <person name="Bit A."/>
            <person name="Patnaik S."/>
            <person name="Patel N."/>
            <person name="Shah T.M."/>
            <person name="Hinsu A."/>
            <person name="Jena J.K."/>
        </authorList>
    </citation>
    <scope>NUCLEOTIDE SEQUENCE</scope>
    <source>
        <strain evidence="20">CIFAMagur01</strain>
        <tissue evidence="20">Testis</tissue>
    </source>
</reference>
<feature type="region of interest" description="Disordered" evidence="17">
    <location>
        <begin position="1"/>
        <end position="35"/>
    </location>
</feature>
<dbReference type="PANTHER" id="PTHR11085">
    <property type="entry name" value="NAD-DEPENDENT PROTEIN DEACYLASE SIRTUIN-5, MITOCHONDRIAL-RELATED"/>
    <property type="match status" value="1"/>
</dbReference>
<evidence type="ECO:0000256" key="2">
    <source>
        <dbReference type="ARBA" id="ARBA00004123"/>
    </source>
</evidence>
<accession>A0A8J4UIL0</accession>
<dbReference type="GO" id="GO:0050793">
    <property type="term" value="P:regulation of developmental process"/>
    <property type="evidence" value="ECO:0007669"/>
    <property type="project" value="UniProtKB-ARBA"/>
</dbReference>
<evidence type="ECO:0000259" key="19">
    <source>
        <dbReference type="PROSITE" id="PS51205"/>
    </source>
</evidence>
<dbReference type="FunFam" id="3.30.1600.10:FF:000013">
    <property type="entry name" value="NAD-dependent protein deacetylase sirtuin-1"/>
    <property type="match status" value="1"/>
</dbReference>
<evidence type="ECO:0000259" key="18">
    <source>
        <dbReference type="PROSITE" id="PS50305"/>
    </source>
</evidence>
<feature type="binding site" evidence="16">
    <location>
        <position position="195"/>
    </location>
    <ligand>
        <name>Zn(2+)</name>
        <dbReference type="ChEBI" id="CHEBI:29105"/>
    </ligand>
</feature>
<dbReference type="PROSITE" id="PS50305">
    <property type="entry name" value="SIRTUIN"/>
    <property type="match status" value="1"/>
</dbReference>
<dbReference type="GO" id="GO:0017136">
    <property type="term" value="F:histone deacetylase activity, NAD-dependent"/>
    <property type="evidence" value="ECO:0007669"/>
    <property type="project" value="TreeGrafter"/>
</dbReference>
<proteinExistence type="inferred from homology"/>
<evidence type="ECO:0000256" key="5">
    <source>
        <dbReference type="ARBA" id="ARBA00022679"/>
    </source>
</evidence>
<dbReference type="AlphaFoldDB" id="A0A8J4UIL0"/>
<feature type="compositionally biased region" description="Basic and acidic residues" evidence="17">
    <location>
        <begin position="1"/>
        <end position="21"/>
    </location>
</feature>
<keyword evidence="21" id="KW-1185">Reference proteome</keyword>
<sequence>MSDSQEQTKKAVEEPNTPDHEADSDDSSDEGDASGGTEMDFLRSLFLRTLGLSPGEKVLDELSLAGVARYIQSGKCKNVICMVGAGISTSAGIPDFRSPGTGLYSNLQKYNLPYPEAIFQIEYFKKHPEPFFALARELYPGQFKPTVCHYFIRMLKDKGLLRRCYSQNIDTLERVAGLEGEDLIEAHGTFHTSHCVSFPCRKEYTMEWMKDKIFAEDIPKCESCDSLVKPDIVFFGENLPSRFFDSMKKDFPQCDLLIIMGTSLQVQPFASLVSRVPNSCPRLLINMEKAGQSVFPMGLLGFSGGMDFDSDKAYRDVAHLSTCDDGCLALAELLGWKAELEELVKREHALIDSKDQIKKPEQKSQSCASSEKDVKNTDTEKTKSWQKEDICRNTHEGNSITAQRLNTSHLAFSDLLQLVVFYTVSRDVLPLCLWVPSWVCGLTKQPEHLVSQLGPKAWLCPSSDLRPGTMSPGTPDTQDTVMCTIQLTAANGALCFINPLYLQEHGDEWLTNSSISANLMNHPVTSKRDRRLRAARAWKGAGLKKRTESVEESSGSFDNSDSLAQNAVSPVTQTEVVLRRASTSSTSDPQRRISTDSTGSSVPQSPHRVSWVEDKVWMNPPAPLSLLHPPCLEFDSLSISSIEEEPDQEPPVSHTCVQNSPRLPLADKVKNRLSAVGQALGGFINPQKRLINRVQEMSERKGGSFAEALRGFVEQTLKTRAVCGVTSTEMLQEVRSSLTALRDMLYDSVEIQVIIESLGDVPDFELDTMLEQALHKVALKPLYSHLYEIMKTTRQQDGSLQCLQTNQSTLMGRSLEELEGTVGAGVPDAAMLEKIQQRWATMHQQYSPQKKVEMLLKVCKNIYHSMTVNAKPGVVFGADDFLPCLTWVLLRSDVVTLQIDTDYMMELLDPSQLQGE</sequence>
<dbReference type="Gene3D" id="3.30.1600.10">
    <property type="entry name" value="SIR2/SIRT2 'Small Domain"/>
    <property type="match status" value="1"/>
</dbReference>
<feature type="compositionally biased region" description="Acidic residues" evidence="17">
    <location>
        <begin position="22"/>
        <end position="32"/>
    </location>
</feature>
<dbReference type="InterPro" id="IPR026590">
    <property type="entry name" value="Ssirtuin_cat_dom"/>
</dbReference>
<feature type="binding site" evidence="16">
    <location>
        <position position="224"/>
    </location>
    <ligand>
        <name>Zn(2+)</name>
        <dbReference type="ChEBI" id="CHEBI:29105"/>
    </ligand>
</feature>
<evidence type="ECO:0000256" key="9">
    <source>
        <dbReference type="ARBA" id="ARBA00023242"/>
    </source>
</evidence>
<evidence type="ECO:0000256" key="12">
    <source>
        <dbReference type="ARBA" id="ARBA00042077"/>
    </source>
</evidence>
<keyword evidence="5" id="KW-0808">Transferase</keyword>
<organism evidence="20 21">
    <name type="scientific">Clarias magur</name>
    <name type="common">Asian catfish</name>
    <name type="synonym">Macropteronotus magur</name>
    <dbReference type="NCBI Taxonomy" id="1594786"/>
    <lineage>
        <taxon>Eukaryota</taxon>
        <taxon>Metazoa</taxon>
        <taxon>Chordata</taxon>
        <taxon>Craniata</taxon>
        <taxon>Vertebrata</taxon>
        <taxon>Euteleostomi</taxon>
        <taxon>Actinopterygii</taxon>
        <taxon>Neopterygii</taxon>
        <taxon>Teleostei</taxon>
        <taxon>Ostariophysi</taxon>
        <taxon>Siluriformes</taxon>
        <taxon>Clariidae</taxon>
        <taxon>Clarias</taxon>
    </lineage>
</organism>
<dbReference type="InterPro" id="IPR003000">
    <property type="entry name" value="Sirtuin"/>
</dbReference>
<dbReference type="SMART" id="SM00167">
    <property type="entry name" value="VPS9"/>
    <property type="match status" value="1"/>
</dbReference>
<dbReference type="Proteomes" id="UP000727407">
    <property type="component" value="Unassembled WGS sequence"/>
</dbReference>
<dbReference type="GO" id="GO:0046872">
    <property type="term" value="F:metal ion binding"/>
    <property type="evidence" value="ECO:0007669"/>
    <property type="project" value="UniProtKB-KW"/>
</dbReference>
<comment type="caution">
    <text evidence="20">The sequence shown here is derived from an EMBL/GenBank/DDBJ whole genome shotgun (WGS) entry which is preliminary data.</text>
</comment>
<evidence type="ECO:0000256" key="10">
    <source>
        <dbReference type="ARBA" id="ARBA00040697"/>
    </source>
</evidence>
<evidence type="ECO:0000256" key="7">
    <source>
        <dbReference type="ARBA" id="ARBA00022833"/>
    </source>
</evidence>
<dbReference type="Pfam" id="PF02204">
    <property type="entry name" value="VPS9"/>
    <property type="match status" value="1"/>
</dbReference>
<comment type="similarity">
    <text evidence="3">Belongs to the sirtuin family. Class I subfamily.</text>
</comment>
<dbReference type="InterPro" id="IPR029035">
    <property type="entry name" value="DHS-like_NAD/FAD-binding_dom"/>
</dbReference>
<dbReference type="InterPro" id="IPR050134">
    <property type="entry name" value="NAD-dep_sirtuin_deacylases"/>
</dbReference>
<gene>
    <name evidence="20" type="primary">sirt2</name>
    <name evidence="20" type="ORF">DAT39_014984</name>
</gene>
<dbReference type="PANTHER" id="PTHR11085:SF6">
    <property type="entry name" value="NAD-DEPENDENT PROTEIN DEACETYLASE SIRTUIN-2"/>
    <property type="match status" value="1"/>
</dbReference>
<evidence type="ECO:0000256" key="1">
    <source>
        <dbReference type="ARBA" id="ARBA00001947"/>
    </source>
</evidence>
<evidence type="ECO:0000256" key="16">
    <source>
        <dbReference type="PROSITE-ProRule" id="PRU00236"/>
    </source>
</evidence>
<dbReference type="Pfam" id="PF23268">
    <property type="entry name" value="RIN1"/>
    <property type="match status" value="1"/>
</dbReference>
<feature type="binding site" evidence="16">
    <location>
        <position position="200"/>
    </location>
    <ligand>
        <name>Zn(2+)</name>
        <dbReference type="ChEBI" id="CHEBI:29105"/>
    </ligand>
</feature>
<comment type="catalytic activity">
    <reaction evidence="14">
        <text>N(6)-hexadecanoyl-L-lysyl-[protein] + NAD(+) + H2O = 2''-O-hexadecanoyl-ADP-D-ribose + nicotinamide + L-lysyl-[protein]</text>
        <dbReference type="Rhea" id="RHEA:70563"/>
        <dbReference type="Rhea" id="RHEA-COMP:9752"/>
        <dbReference type="Rhea" id="RHEA-COMP:14175"/>
        <dbReference type="ChEBI" id="CHEBI:15377"/>
        <dbReference type="ChEBI" id="CHEBI:17154"/>
        <dbReference type="ChEBI" id="CHEBI:29969"/>
        <dbReference type="ChEBI" id="CHEBI:57540"/>
        <dbReference type="ChEBI" id="CHEBI:138936"/>
        <dbReference type="ChEBI" id="CHEBI:189673"/>
    </reaction>
    <physiologicalReaction direction="left-to-right" evidence="14">
        <dbReference type="Rhea" id="RHEA:70564"/>
    </physiologicalReaction>
</comment>
<dbReference type="SUPFAM" id="SSF109993">
    <property type="entry name" value="VPS9 domain"/>
    <property type="match status" value="1"/>
</dbReference>
<dbReference type="GO" id="GO:0070403">
    <property type="term" value="F:NAD+ binding"/>
    <property type="evidence" value="ECO:0007669"/>
    <property type="project" value="InterPro"/>
</dbReference>
<evidence type="ECO:0000256" key="14">
    <source>
        <dbReference type="ARBA" id="ARBA00048378"/>
    </source>
</evidence>
<name>A0A8J4UIL0_CLAMG</name>
<evidence type="ECO:0000256" key="13">
    <source>
        <dbReference type="ARBA" id="ARBA00043039"/>
    </source>
</evidence>
<dbReference type="OrthoDB" id="420264at2759"/>
<dbReference type="CDD" id="cd01408">
    <property type="entry name" value="SIRT1"/>
    <property type="match status" value="1"/>
</dbReference>
<feature type="domain" description="VPS9" evidence="19">
    <location>
        <begin position="794"/>
        <end position="916"/>
    </location>
</feature>
<evidence type="ECO:0000256" key="17">
    <source>
        <dbReference type="SAM" id="MobiDB-lite"/>
    </source>
</evidence>
<dbReference type="InterPro" id="IPR003123">
    <property type="entry name" value="VPS9"/>
</dbReference>
<evidence type="ECO:0000256" key="15">
    <source>
        <dbReference type="ARBA" id="ARBA00048905"/>
    </source>
</evidence>
<feature type="binding site" evidence="16">
    <location>
        <position position="221"/>
    </location>
    <ligand>
        <name>Zn(2+)</name>
        <dbReference type="ChEBI" id="CHEBI:29105"/>
    </ligand>
</feature>
<evidence type="ECO:0000256" key="4">
    <source>
        <dbReference type="ARBA" id="ARBA00012928"/>
    </source>
</evidence>
<dbReference type="InterPro" id="IPR037191">
    <property type="entry name" value="VPS9_dom_sf"/>
</dbReference>
<dbReference type="Pfam" id="PF02146">
    <property type="entry name" value="SIR2"/>
    <property type="match status" value="1"/>
</dbReference>
<dbReference type="PROSITE" id="PS51205">
    <property type="entry name" value="VPS9"/>
    <property type="match status" value="1"/>
</dbReference>
<evidence type="ECO:0000313" key="20">
    <source>
        <dbReference type="EMBL" id="KAF5895310.1"/>
    </source>
</evidence>
<dbReference type="SUPFAM" id="SSF52467">
    <property type="entry name" value="DHS-like NAD/FAD-binding domain"/>
    <property type="match status" value="1"/>
</dbReference>
<keyword evidence="8" id="KW-0520">NAD</keyword>
<comment type="catalytic activity">
    <reaction evidence="15">
        <text>N(6)-tetradecanoyl-L-lysyl-[protein] + NAD(+) + H2O = 2''-O-tetradecanoyl-ADP-D-ribose + nicotinamide + L-lysyl-[protein]</text>
        <dbReference type="Rhea" id="RHEA:70567"/>
        <dbReference type="Rhea" id="RHEA-COMP:9752"/>
        <dbReference type="Rhea" id="RHEA-COMP:15437"/>
        <dbReference type="ChEBI" id="CHEBI:15377"/>
        <dbReference type="ChEBI" id="CHEBI:17154"/>
        <dbReference type="ChEBI" id="CHEBI:29969"/>
        <dbReference type="ChEBI" id="CHEBI:57540"/>
        <dbReference type="ChEBI" id="CHEBI:141129"/>
        <dbReference type="ChEBI" id="CHEBI:189674"/>
    </reaction>
    <physiologicalReaction direction="left-to-right" evidence="15">
        <dbReference type="Rhea" id="RHEA:70568"/>
    </physiologicalReaction>
</comment>
<dbReference type="EMBL" id="QNUK01000328">
    <property type="protein sequence ID" value="KAF5895310.1"/>
    <property type="molecule type" value="Genomic_DNA"/>
</dbReference>
<protein>
    <recommendedName>
        <fullName evidence="10">NAD-dependent protein deacetylase sirtuin-2</fullName>
        <ecNumber evidence="4">2.3.1.286</ecNumber>
    </recommendedName>
    <alternativeName>
        <fullName evidence="12">NAD-dependent protein defatty-acylase sirtuin-2</fullName>
    </alternativeName>
    <alternativeName>
        <fullName evidence="13">Regulatory protein SIR2 homolog 2</fullName>
    </alternativeName>
    <alternativeName>
        <fullName evidence="11">SIR2-like protein 2</fullName>
    </alternativeName>
</protein>
<evidence type="ECO:0000313" key="21">
    <source>
        <dbReference type="Proteomes" id="UP000727407"/>
    </source>
</evidence>
<evidence type="ECO:0000256" key="8">
    <source>
        <dbReference type="ARBA" id="ARBA00023027"/>
    </source>
</evidence>
<keyword evidence="6 16" id="KW-0479">Metal-binding</keyword>
<dbReference type="Gene3D" id="1.20.1050.80">
    <property type="entry name" value="VPS9 domain"/>
    <property type="match status" value="1"/>
</dbReference>
<dbReference type="GO" id="GO:0005634">
    <property type="term" value="C:nucleus"/>
    <property type="evidence" value="ECO:0007669"/>
    <property type="project" value="UniProtKB-SubCell"/>
</dbReference>
<evidence type="ECO:0000256" key="3">
    <source>
        <dbReference type="ARBA" id="ARBA00006924"/>
    </source>
</evidence>
<keyword evidence="7 16" id="KW-0862">Zinc</keyword>